<gene>
    <name evidence="1" type="ORF">HDF22_003131</name>
</gene>
<organism evidence="1 2">
    <name type="scientific">Mucilaginibacter lappiensis</name>
    <dbReference type="NCBI Taxonomy" id="354630"/>
    <lineage>
        <taxon>Bacteria</taxon>
        <taxon>Pseudomonadati</taxon>
        <taxon>Bacteroidota</taxon>
        <taxon>Sphingobacteriia</taxon>
        <taxon>Sphingobacteriales</taxon>
        <taxon>Sphingobacteriaceae</taxon>
        <taxon>Mucilaginibacter</taxon>
    </lineage>
</organism>
<sequence>MLILLLFGYLARTGKLVPAQNAFMKLKYYYKGRRAAFVRVLS</sequence>
<proteinExistence type="predicted"/>
<evidence type="ECO:0000313" key="1">
    <source>
        <dbReference type="EMBL" id="MBB6129006.1"/>
    </source>
</evidence>
<dbReference type="Proteomes" id="UP000548326">
    <property type="component" value="Unassembled WGS sequence"/>
</dbReference>
<protein>
    <submittedName>
        <fullName evidence="1">Uncharacterized protein</fullName>
    </submittedName>
</protein>
<reference evidence="1 2" key="1">
    <citation type="submission" date="2020-08" db="EMBL/GenBank/DDBJ databases">
        <title>Genomic Encyclopedia of Type Strains, Phase IV (KMG-V): Genome sequencing to study the core and pangenomes of soil and plant-associated prokaryotes.</title>
        <authorList>
            <person name="Whitman W."/>
        </authorList>
    </citation>
    <scope>NUCLEOTIDE SEQUENCE [LARGE SCALE GENOMIC DNA]</scope>
    <source>
        <strain evidence="1 2">MP601</strain>
    </source>
</reference>
<name>A0A841JHE2_9SPHI</name>
<accession>A0A841JHE2</accession>
<comment type="caution">
    <text evidence="1">The sequence shown here is derived from an EMBL/GenBank/DDBJ whole genome shotgun (WGS) entry which is preliminary data.</text>
</comment>
<evidence type="ECO:0000313" key="2">
    <source>
        <dbReference type="Proteomes" id="UP000548326"/>
    </source>
</evidence>
<dbReference type="AlphaFoldDB" id="A0A841JHE2"/>
<dbReference type="EMBL" id="JACHCA010000008">
    <property type="protein sequence ID" value="MBB6129006.1"/>
    <property type="molecule type" value="Genomic_DNA"/>
</dbReference>